<dbReference type="RefSeq" id="WP_009244652.1">
    <property type="nucleotide sequence ID" value="NZ_CABKQB010000004.1"/>
</dbReference>
<evidence type="ECO:0000313" key="1">
    <source>
        <dbReference type="EMBL" id="RHG88230.1"/>
    </source>
</evidence>
<name>A0A414UZH7_MEDGN</name>
<dbReference type="Pfam" id="PF24829">
    <property type="entry name" value="Phage_connect_2"/>
    <property type="match status" value="1"/>
</dbReference>
<dbReference type="EMBL" id="QRIS01000002">
    <property type="protein sequence ID" value="RHG88230.1"/>
    <property type="molecule type" value="Genomic_DNA"/>
</dbReference>
<accession>A0A414UZH7</accession>
<dbReference type="AlphaFoldDB" id="A0A414UZH7"/>
<comment type="caution">
    <text evidence="1">The sequence shown here is derived from an EMBL/GenBank/DDBJ whole genome shotgun (WGS) entry which is preliminary data.</text>
</comment>
<organism evidence="1 2">
    <name type="scientific">Mediterraneibacter gnavus</name>
    <name type="common">Ruminococcus gnavus</name>
    <dbReference type="NCBI Taxonomy" id="33038"/>
    <lineage>
        <taxon>Bacteria</taxon>
        <taxon>Bacillati</taxon>
        <taxon>Bacillota</taxon>
        <taxon>Clostridia</taxon>
        <taxon>Lachnospirales</taxon>
        <taxon>Lachnospiraceae</taxon>
        <taxon>Mediterraneibacter</taxon>
    </lineage>
</organism>
<evidence type="ECO:0008006" key="3">
    <source>
        <dbReference type="Google" id="ProtNLM"/>
    </source>
</evidence>
<proteinExistence type="predicted"/>
<gene>
    <name evidence="1" type="ORF">DW243_01125</name>
</gene>
<dbReference type="Proteomes" id="UP000283981">
    <property type="component" value="Unassembled WGS sequence"/>
</dbReference>
<sequence length="90" mass="10618">MFDMIKTRCGIAKTTKVYDDDIQMYINDCLLDMRDSGVPQKTVEKEDERVITAVTLYVKAHLGNDRSDTEKYMKLYQRKVFRLTLDEEET</sequence>
<protein>
    <recommendedName>
        <fullName evidence="3">DNA-packaging protein</fullName>
    </recommendedName>
</protein>
<dbReference type="InterPro" id="IPR056951">
    <property type="entry name" value="Phage_connect_2"/>
</dbReference>
<reference evidence="1 2" key="1">
    <citation type="submission" date="2018-08" db="EMBL/GenBank/DDBJ databases">
        <title>A genome reference for cultivated species of the human gut microbiota.</title>
        <authorList>
            <person name="Zou Y."/>
            <person name="Xue W."/>
            <person name="Luo G."/>
        </authorList>
    </citation>
    <scope>NUCLEOTIDE SEQUENCE [LARGE SCALE GENOMIC DNA]</scope>
    <source>
        <strain evidence="1 2">AM21-18</strain>
    </source>
</reference>
<evidence type="ECO:0000313" key="2">
    <source>
        <dbReference type="Proteomes" id="UP000283981"/>
    </source>
</evidence>